<evidence type="ECO:0000313" key="2">
    <source>
        <dbReference type="Proteomes" id="UP000696280"/>
    </source>
</evidence>
<dbReference type="Proteomes" id="UP000696280">
    <property type="component" value="Unassembled WGS sequence"/>
</dbReference>
<keyword evidence="2" id="KW-1185">Reference proteome</keyword>
<evidence type="ECO:0000313" key="1">
    <source>
        <dbReference type="EMBL" id="CAG8960570.1"/>
    </source>
</evidence>
<accession>A0A9N9LAB7</accession>
<dbReference type="AlphaFoldDB" id="A0A9N9LAB7"/>
<gene>
    <name evidence="1" type="ORF">HYFRA_00013393</name>
</gene>
<name>A0A9N9LAB7_9HELO</name>
<comment type="caution">
    <text evidence="1">The sequence shown here is derived from an EMBL/GenBank/DDBJ whole genome shotgun (WGS) entry which is preliminary data.</text>
</comment>
<protein>
    <submittedName>
        <fullName evidence="1">Uncharacterized protein</fullName>
    </submittedName>
</protein>
<sequence length="93" mass="10939">MASLHVDVIQVLLWRGIVVRSQGNQQKAMPTRNITHKTSPSYCRGRTFDPIIESWWLERLLRTPKVRRFRQWHKFEGGMRHIGPVCLLGDGTW</sequence>
<proteinExistence type="predicted"/>
<dbReference type="EMBL" id="CAJVRL010000100">
    <property type="protein sequence ID" value="CAG8960570.1"/>
    <property type="molecule type" value="Genomic_DNA"/>
</dbReference>
<reference evidence="1" key="1">
    <citation type="submission" date="2021-07" db="EMBL/GenBank/DDBJ databases">
        <authorList>
            <person name="Durling M."/>
        </authorList>
    </citation>
    <scope>NUCLEOTIDE SEQUENCE</scope>
</reference>
<organism evidence="1 2">
    <name type="scientific">Hymenoscyphus fraxineus</name>
    <dbReference type="NCBI Taxonomy" id="746836"/>
    <lineage>
        <taxon>Eukaryota</taxon>
        <taxon>Fungi</taxon>
        <taxon>Dikarya</taxon>
        <taxon>Ascomycota</taxon>
        <taxon>Pezizomycotina</taxon>
        <taxon>Leotiomycetes</taxon>
        <taxon>Helotiales</taxon>
        <taxon>Helotiaceae</taxon>
        <taxon>Hymenoscyphus</taxon>
    </lineage>
</organism>